<dbReference type="Pfam" id="PF01435">
    <property type="entry name" value="Peptidase_M48"/>
    <property type="match status" value="1"/>
</dbReference>
<dbReference type="GO" id="GO:0016020">
    <property type="term" value="C:membrane"/>
    <property type="evidence" value="ECO:0007669"/>
    <property type="project" value="TreeGrafter"/>
</dbReference>
<keyword evidence="3" id="KW-0479">Metal-binding</keyword>
<comment type="cofactor">
    <cofactor evidence="1">
        <name>Zn(2+)</name>
        <dbReference type="ChEBI" id="CHEBI:29105"/>
    </cofactor>
</comment>
<evidence type="ECO:0000259" key="8">
    <source>
        <dbReference type="Pfam" id="PF01435"/>
    </source>
</evidence>
<dbReference type="InterPro" id="IPR001915">
    <property type="entry name" value="Peptidase_M48"/>
</dbReference>
<proteinExistence type="predicted"/>
<evidence type="ECO:0000256" key="3">
    <source>
        <dbReference type="ARBA" id="ARBA00022723"/>
    </source>
</evidence>
<evidence type="ECO:0000313" key="9">
    <source>
        <dbReference type="EMBL" id="QMW21704.1"/>
    </source>
</evidence>
<accession>A0A7G5IEB2</accession>
<feature type="chain" id="PRO_5028937390" evidence="7">
    <location>
        <begin position="24"/>
        <end position="451"/>
    </location>
</feature>
<name>A0A7G5IEB2_9SPHN</name>
<gene>
    <name evidence="9" type="ORF">H3309_09770</name>
</gene>
<evidence type="ECO:0000256" key="1">
    <source>
        <dbReference type="ARBA" id="ARBA00001947"/>
    </source>
</evidence>
<dbReference type="GO" id="GO:0004222">
    <property type="term" value="F:metalloendopeptidase activity"/>
    <property type="evidence" value="ECO:0007669"/>
    <property type="project" value="InterPro"/>
</dbReference>
<dbReference type="PANTHER" id="PTHR22726">
    <property type="entry name" value="METALLOENDOPEPTIDASE OMA1"/>
    <property type="match status" value="1"/>
</dbReference>
<dbReference type="SUPFAM" id="SSF48452">
    <property type="entry name" value="TPR-like"/>
    <property type="match status" value="1"/>
</dbReference>
<keyword evidence="10" id="KW-1185">Reference proteome</keyword>
<dbReference type="InterPro" id="IPR051156">
    <property type="entry name" value="Mito/Outer_Membr_Metalloprot"/>
</dbReference>
<keyword evidence="6 9" id="KW-0482">Metalloprotease</keyword>
<dbReference type="GO" id="GO:0046872">
    <property type="term" value="F:metal ion binding"/>
    <property type="evidence" value="ECO:0007669"/>
    <property type="project" value="UniProtKB-KW"/>
</dbReference>
<evidence type="ECO:0000256" key="7">
    <source>
        <dbReference type="SAM" id="SignalP"/>
    </source>
</evidence>
<keyword evidence="4" id="KW-0378">Hydrolase</keyword>
<keyword evidence="2 9" id="KW-0645">Protease</keyword>
<reference evidence="9 10" key="1">
    <citation type="submission" date="2020-07" db="EMBL/GenBank/DDBJ databases">
        <title>Complete genome sequence for Sandaracinobacter sp. M6.</title>
        <authorList>
            <person name="Tang Y."/>
            <person name="Liu Q."/>
            <person name="Guo Z."/>
            <person name="Lei P."/>
            <person name="Huang B."/>
        </authorList>
    </citation>
    <scope>NUCLEOTIDE SEQUENCE [LARGE SCALE GENOMIC DNA]</scope>
    <source>
        <strain evidence="9 10">M6</strain>
    </source>
</reference>
<feature type="signal peptide" evidence="7">
    <location>
        <begin position="1"/>
        <end position="23"/>
    </location>
</feature>
<evidence type="ECO:0000256" key="4">
    <source>
        <dbReference type="ARBA" id="ARBA00022801"/>
    </source>
</evidence>
<dbReference type="Gene3D" id="3.30.2010.10">
    <property type="entry name" value="Metalloproteases ('zincins'), catalytic domain"/>
    <property type="match status" value="1"/>
</dbReference>
<protein>
    <submittedName>
        <fullName evidence="9">M48 family metalloprotease</fullName>
    </submittedName>
</protein>
<evidence type="ECO:0000256" key="2">
    <source>
        <dbReference type="ARBA" id="ARBA00022670"/>
    </source>
</evidence>
<dbReference type="InterPro" id="IPR011990">
    <property type="entry name" value="TPR-like_helical_dom_sf"/>
</dbReference>
<sequence length="451" mass="48185">MRLLRTLMIAVLAALLPVTSATAQSLLRDAETEALFRDLARPLATAAGLNPDSVRVGLIGDPSINAFATLGQQVYFHSGLIIAADNVNQVQGVLAHELGHVAAGHAVRDNEGSAPATNISLLSLVLGAALIAAGGADAGLGVIMAGQQAAMGSFLAFSREQESRTDQAAVVYLAKTCTSGRGMIEFFKRLQGDEYRLAIKQDNAYNRTHPLSGERISVLQNQFENSPCWNRPTDPVLEARFQRVRAKLIGFVSAPEATLAAYPPGNGSEPARYARAYAFHKQAFPDKAIAEVDSLLKDRPADPYYLELKGQVLLESGRVADSIAPLRAAVAASRGEPLIAAMLGHALVQTEDPANMKEAETVLRTAINRDNANPFAWLQLGTIYDRLGDQPRAALATAERINLSGGDPRGAVNAARTAMAGLPKGSPDWLRAQDILLVSEDAASKIKKRRR</sequence>
<dbReference type="GO" id="GO:0051603">
    <property type="term" value="P:proteolysis involved in protein catabolic process"/>
    <property type="evidence" value="ECO:0007669"/>
    <property type="project" value="TreeGrafter"/>
</dbReference>
<feature type="domain" description="Peptidase M48" evidence="8">
    <location>
        <begin position="38"/>
        <end position="221"/>
    </location>
</feature>
<keyword evidence="7" id="KW-0732">Signal</keyword>
<keyword evidence="5" id="KW-0862">Zinc</keyword>
<dbReference type="KEGG" id="sand:H3309_09770"/>
<dbReference type="PANTHER" id="PTHR22726:SF1">
    <property type="entry name" value="METALLOENDOPEPTIDASE OMA1, MITOCHONDRIAL"/>
    <property type="match status" value="1"/>
</dbReference>
<evidence type="ECO:0000313" key="10">
    <source>
        <dbReference type="Proteomes" id="UP000515292"/>
    </source>
</evidence>
<dbReference type="Gene3D" id="1.25.40.10">
    <property type="entry name" value="Tetratricopeptide repeat domain"/>
    <property type="match status" value="1"/>
</dbReference>
<dbReference type="Pfam" id="PF13432">
    <property type="entry name" value="TPR_16"/>
    <property type="match status" value="1"/>
</dbReference>
<dbReference type="CDD" id="cd07324">
    <property type="entry name" value="M48C_Oma1-like"/>
    <property type="match status" value="1"/>
</dbReference>
<dbReference type="AlphaFoldDB" id="A0A7G5IEB2"/>
<organism evidence="9 10">
    <name type="scientific">Sandaracinobacteroides saxicola</name>
    <dbReference type="NCBI Taxonomy" id="2759707"/>
    <lineage>
        <taxon>Bacteria</taxon>
        <taxon>Pseudomonadati</taxon>
        <taxon>Pseudomonadota</taxon>
        <taxon>Alphaproteobacteria</taxon>
        <taxon>Sphingomonadales</taxon>
        <taxon>Sphingosinicellaceae</taxon>
        <taxon>Sandaracinobacteroides</taxon>
    </lineage>
</organism>
<evidence type="ECO:0000256" key="5">
    <source>
        <dbReference type="ARBA" id="ARBA00022833"/>
    </source>
</evidence>
<dbReference type="EMBL" id="CP059851">
    <property type="protein sequence ID" value="QMW21704.1"/>
    <property type="molecule type" value="Genomic_DNA"/>
</dbReference>
<dbReference type="Proteomes" id="UP000515292">
    <property type="component" value="Chromosome"/>
</dbReference>
<evidence type="ECO:0000256" key="6">
    <source>
        <dbReference type="ARBA" id="ARBA00023049"/>
    </source>
</evidence>